<evidence type="ECO:0000313" key="2">
    <source>
        <dbReference type="Proteomes" id="UP000664844"/>
    </source>
</evidence>
<organism evidence="1 2">
    <name type="scientific">Phormidium pseudopriestleyi FRX01</name>
    <dbReference type="NCBI Taxonomy" id="1759528"/>
    <lineage>
        <taxon>Bacteria</taxon>
        <taxon>Bacillati</taxon>
        <taxon>Cyanobacteriota</taxon>
        <taxon>Cyanophyceae</taxon>
        <taxon>Oscillatoriophycideae</taxon>
        <taxon>Oscillatoriales</taxon>
        <taxon>Oscillatoriaceae</taxon>
        <taxon>Phormidium</taxon>
    </lineage>
</organism>
<sequence length="53" mass="6162">MDSRRLERQQLENQTTQVRAPAKLVGLCASEVRSLRWKILPRNFPPERSALQS</sequence>
<dbReference type="EMBL" id="JAFLQW010000002">
    <property type="protein sequence ID" value="MBO0347535.1"/>
    <property type="molecule type" value="Genomic_DNA"/>
</dbReference>
<protein>
    <submittedName>
        <fullName evidence="1">Uncharacterized protein</fullName>
    </submittedName>
</protein>
<dbReference type="Proteomes" id="UP000664844">
    <property type="component" value="Unassembled WGS sequence"/>
</dbReference>
<name>A0ABS3FKC2_9CYAN</name>
<reference evidence="1 2" key="1">
    <citation type="submission" date="2021-03" db="EMBL/GenBank/DDBJ databases">
        <title>Metabolic Capacity of the Antarctic Cyanobacterium Phormidium pseudopriestleyi that Sustains Oxygenic Photosynthesis in the Presence of Hydrogen Sulfide.</title>
        <authorList>
            <person name="Lumian J.E."/>
            <person name="Jungblut A.D."/>
            <person name="Dillon M.L."/>
            <person name="Hawes I."/>
            <person name="Doran P.T."/>
            <person name="Mackey T.J."/>
            <person name="Dick G.J."/>
            <person name="Grettenberger C.L."/>
            <person name="Sumner D.Y."/>
        </authorList>
    </citation>
    <scope>NUCLEOTIDE SEQUENCE [LARGE SCALE GENOMIC DNA]</scope>
    <source>
        <strain evidence="1 2">FRX01</strain>
    </source>
</reference>
<keyword evidence="2" id="KW-1185">Reference proteome</keyword>
<evidence type="ECO:0000313" key="1">
    <source>
        <dbReference type="EMBL" id="MBO0347535.1"/>
    </source>
</evidence>
<proteinExistence type="predicted"/>
<comment type="caution">
    <text evidence="1">The sequence shown here is derived from an EMBL/GenBank/DDBJ whole genome shotgun (WGS) entry which is preliminary data.</text>
</comment>
<accession>A0ABS3FKC2</accession>
<dbReference type="RefSeq" id="WP_207086114.1">
    <property type="nucleotide sequence ID" value="NZ_JAFLQW010000002.1"/>
</dbReference>
<gene>
    <name evidence="1" type="ORF">J0895_00085</name>
</gene>